<dbReference type="SUPFAM" id="SSF57667">
    <property type="entry name" value="beta-beta-alpha zinc fingers"/>
    <property type="match status" value="1"/>
</dbReference>
<keyword evidence="1" id="KW-0863">Zinc-finger</keyword>
<dbReference type="InterPro" id="IPR013087">
    <property type="entry name" value="Znf_C2H2_type"/>
</dbReference>
<dbReference type="SMART" id="SM00355">
    <property type="entry name" value="ZnF_C2H2"/>
    <property type="match status" value="2"/>
</dbReference>
<sequence>GDGGQEVAANGATNISNLMSHMYRNYSANVLSMFTDPNASVSLPVEDSPLTPLTDNTTANIKQEPLAVEEDEEFIGYGMDFDDDGEVDGDEDMQNSSSQMENHYPAFNFMTAYNEMIAINGGMGGSTPTNSTAGGAIDYDYLLAQSSSANAAAVASASATAAAPPGRPAPKPRGRPPPVVDAYPFKCQYCTKKFRDRARLRVHITKDHNLPAFECEHCHWKGHNIMALNTHKLMHA</sequence>
<evidence type="ECO:0000256" key="1">
    <source>
        <dbReference type="PROSITE-ProRule" id="PRU00042"/>
    </source>
</evidence>
<keyword evidence="1" id="KW-0479">Metal-binding</keyword>
<dbReference type="Gene3D" id="3.30.160.60">
    <property type="entry name" value="Classic Zinc Finger"/>
    <property type="match status" value="1"/>
</dbReference>
<reference evidence="3" key="1">
    <citation type="submission" date="2020-11" db="EMBL/GenBank/DDBJ databases">
        <authorList>
            <person name="Tran Van P."/>
        </authorList>
    </citation>
    <scope>NUCLEOTIDE SEQUENCE</scope>
</reference>
<accession>A0A7R9LMW8</accession>
<dbReference type="EMBL" id="CAJPIZ010031999">
    <property type="protein sequence ID" value="CAG2120190.1"/>
    <property type="molecule type" value="Genomic_DNA"/>
</dbReference>
<dbReference type="PROSITE" id="PS00028">
    <property type="entry name" value="ZINC_FINGER_C2H2_1"/>
    <property type="match status" value="1"/>
</dbReference>
<dbReference type="PROSITE" id="PS50157">
    <property type="entry name" value="ZINC_FINGER_C2H2_2"/>
    <property type="match status" value="1"/>
</dbReference>
<evidence type="ECO:0000259" key="2">
    <source>
        <dbReference type="PROSITE" id="PS50157"/>
    </source>
</evidence>
<name>A0A7R9LMW8_9ACAR</name>
<dbReference type="EMBL" id="OC886574">
    <property type="protein sequence ID" value="CAD7644639.1"/>
    <property type="molecule type" value="Genomic_DNA"/>
</dbReference>
<dbReference type="Proteomes" id="UP000759131">
    <property type="component" value="Unassembled WGS sequence"/>
</dbReference>
<organism evidence="3">
    <name type="scientific">Medioppia subpectinata</name>
    <dbReference type="NCBI Taxonomy" id="1979941"/>
    <lineage>
        <taxon>Eukaryota</taxon>
        <taxon>Metazoa</taxon>
        <taxon>Ecdysozoa</taxon>
        <taxon>Arthropoda</taxon>
        <taxon>Chelicerata</taxon>
        <taxon>Arachnida</taxon>
        <taxon>Acari</taxon>
        <taxon>Acariformes</taxon>
        <taxon>Sarcoptiformes</taxon>
        <taxon>Oribatida</taxon>
        <taxon>Brachypylina</taxon>
        <taxon>Oppioidea</taxon>
        <taxon>Oppiidae</taxon>
        <taxon>Medioppia</taxon>
    </lineage>
</organism>
<dbReference type="OrthoDB" id="6536266at2759"/>
<dbReference type="AlphaFoldDB" id="A0A7R9LMW8"/>
<protein>
    <recommendedName>
        <fullName evidence="2">C2H2-type domain-containing protein</fullName>
    </recommendedName>
</protein>
<evidence type="ECO:0000313" key="3">
    <source>
        <dbReference type="EMBL" id="CAD7644639.1"/>
    </source>
</evidence>
<keyword evidence="1" id="KW-0862">Zinc</keyword>
<feature type="domain" description="C2H2-type" evidence="2">
    <location>
        <begin position="185"/>
        <end position="208"/>
    </location>
</feature>
<dbReference type="InterPro" id="IPR036236">
    <property type="entry name" value="Znf_C2H2_sf"/>
</dbReference>
<dbReference type="GO" id="GO:0008270">
    <property type="term" value="F:zinc ion binding"/>
    <property type="evidence" value="ECO:0007669"/>
    <property type="project" value="UniProtKB-KW"/>
</dbReference>
<gene>
    <name evidence="3" type="ORF">OSB1V03_LOCUS20137</name>
</gene>
<keyword evidence="4" id="KW-1185">Reference proteome</keyword>
<feature type="non-terminal residue" evidence="3">
    <location>
        <position position="1"/>
    </location>
</feature>
<evidence type="ECO:0000313" key="4">
    <source>
        <dbReference type="Proteomes" id="UP000759131"/>
    </source>
</evidence>
<proteinExistence type="predicted"/>